<accession>K9D6B4</accession>
<dbReference type="RefSeq" id="WP_006555448.1">
    <property type="nucleotide sequence ID" value="NZ_JH992936.1"/>
</dbReference>
<keyword evidence="2" id="KW-1185">Reference proteome</keyword>
<evidence type="ECO:0000313" key="2">
    <source>
        <dbReference type="Proteomes" id="UP000009891"/>
    </source>
</evidence>
<sequence>MTNEVKQKFIRNFNAIDVTAQKNLNEFIKGKNKEIIYMSYGICGMNGCIFTLDGEWYKIVGRVTNLWIIA</sequence>
<evidence type="ECO:0000313" key="1">
    <source>
        <dbReference type="EMBL" id="EKU78751.1"/>
    </source>
</evidence>
<reference evidence="1 2" key="1">
    <citation type="submission" date="2012-09" db="EMBL/GenBank/DDBJ databases">
        <title>The Genome Sequence of Veillonella ratti ACS-216-V-COL6B.</title>
        <authorList>
            <consortium name="The Broad Institute Genome Sequencing Platform"/>
            <person name="Earl A."/>
            <person name="Ward D."/>
            <person name="Feldgarden M."/>
            <person name="Gevers D."/>
            <person name="Saerens B."/>
            <person name="Vaneechoutte M."/>
            <person name="Walker B."/>
            <person name="Young S.K."/>
            <person name="Zeng Q."/>
            <person name="Gargeya S."/>
            <person name="Fitzgerald M."/>
            <person name="Haas B."/>
            <person name="Abouelleil A."/>
            <person name="Alvarado L."/>
            <person name="Arachchi H.M."/>
            <person name="Berlin A."/>
            <person name="Chapman S.B."/>
            <person name="Goldberg J."/>
            <person name="Griggs A."/>
            <person name="Gujja S."/>
            <person name="Hansen M."/>
            <person name="Howarth C."/>
            <person name="Imamovic A."/>
            <person name="Larimer J."/>
            <person name="McCowen C."/>
            <person name="Montmayeur A."/>
            <person name="Murphy C."/>
            <person name="Neiman D."/>
            <person name="Pearson M."/>
            <person name="Priest M."/>
            <person name="Roberts A."/>
            <person name="Saif S."/>
            <person name="Shea T."/>
            <person name="Sisk P."/>
            <person name="Sykes S."/>
            <person name="Wortman J."/>
            <person name="Nusbaum C."/>
            <person name="Birren B."/>
        </authorList>
    </citation>
    <scope>NUCLEOTIDE SEQUENCE [LARGE SCALE GENOMIC DNA]</scope>
    <source>
        <strain evidence="1 2">ACS-216-V-Col6b</strain>
    </source>
</reference>
<dbReference type="PATRIC" id="fig|883156.3.peg.534"/>
<dbReference type="HOGENOM" id="CLU_2756688_0_0_9"/>
<dbReference type="Proteomes" id="UP000009891">
    <property type="component" value="Unassembled WGS sequence"/>
</dbReference>
<organism evidence="1 2">
    <name type="scientific">Veillonella seminalis ACS-216-V-Col6b</name>
    <dbReference type="NCBI Taxonomy" id="883156"/>
    <lineage>
        <taxon>Bacteria</taxon>
        <taxon>Bacillati</taxon>
        <taxon>Bacillota</taxon>
        <taxon>Negativicutes</taxon>
        <taxon>Veillonellales</taxon>
        <taxon>Veillonellaceae</taxon>
        <taxon>Veillonella</taxon>
    </lineage>
</organism>
<protein>
    <submittedName>
        <fullName evidence="1">Uncharacterized protein</fullName>
    </submittedName>
</protein>
<name>K9D6B4_9FIRM</name>
<dbReference type="AlphaFoldDB" id="K9D6B4"/>
<dbReference type="STRING" id="883156.HMPREF9282_00548"/>
<dbReference type="EMBL" id="AHAF01000003">
    <property type="protein sequence ID" value="EKU78751.1"/>
    <property type="molecule type" value="Genomic_DNA"/>
</dbReference>
<comment type="caution">
    <text evidence="1">The sequence shown here is derived from an EMBL/GenBank/DDBJ whole genome shotgun (WGS) entry which is preliminary data.</text>
</comment>
<gene>
    <name evidence="1" type="ORF">HMPREF9282_00548</name>
</gene>
<proteinExistence type="predicted"/>